<dbReference type="EMBL" id="JANJYJ010000009">
    <property type="protein sequence ID" value="KAK3189264.1"/>
    <property type="molecule type" value="Genomic_DNA"/>
</dbReference>
<comment type="caution">
    <text evidence="1">The sequence shown here is derived from an EMBL/GenBank/DDBJ whole genome shotgun (WGS) entry which is preliminary data.</text>
</comment>
<protein>
    <submittedName>
        <fullName evidence="1">Uncharacterized protein</fullName>
    </submittedName>
</protein>
<accession>A0AAE0DUZ3</accession>
<evidence type="ECO:0000313" key="1">
    <source>
        <dbReference type="EMBL" id="KAK3189264.1"/>
    </source>
</evidence>
<evidence type="ECO:0000313" key="2">
    <source>
        <dbReference type="Proteomes" id="UP001281410"/>
    </source>
</evidence>
<keyword evidence="2" id="KW-1185">Reference proteome</keyword>
<name>A0AAE0DUZ3_9ROSI</name>
<proteinExistence type="predicted"/>
<dbReference type="AlphaFoldDB" id="A0AAE0DUZ3"/>
<organism evidence="1 2">
    <name type="scientific">Dipteronia sinensis</name>
    <dbReference type="NCBI Taxonomy" id="43782"/>
    <lineage>
        <taxon>Eukaryota</taxon>
        <taxon>Viridiplantae</taxon>
        <taxon>Streptophyta</taxon>
        <taxon>Embryophyta</taxon>
        <taxon>Tracheophyta</taxon>
        <taxon>Spermatophyta</taxon>
        <taxon>Magnoliopsida</taxon>
        <taxon>eudicotyledons</taxon>
        <taxon>Gunneridae</taxon>
        <taxon>Pentapetalae</taxon>
        <taxon>rosids</taxon>
        <taxon>malvids</taxon>
        <taxon>Sapindales</taxon>
        <taxon>Sapindaceae</taxon>
        <taxon>Hippocastanoideae</taxon>
        <taxon>Acereae</taxon>
        <taxon>Dipteronia</taxon>
    </lineage>
</organism>
<reference evidence="1" key="1">
    <citation type="journal article" date="2023" name="Plant J.">
        <title>Genome sequences and population genomics provide insights into the demographic history, inbreeding, and mutation load of two 'living fossil' tree species of Dipteronia.</title>
        <authorList>
            <person name="Feng Y."/>
            <person name="Comes H.P."/>
            <person name="Chen J."/>
            <person name="Zhu S."/>
            <person name="Lu R."/>
            <person name="Zhang X."/>
            <person name="Li P."/>
            <person name="Qiu J."/>
            <person name="Olsen K.M."/>
            <person name="Qiu Y."/>
        </authorList>
    </citation>
    <scope>NUCLEOTIDE SEQUENCE</scope>
    <source>
        <strain evidence="1">NBL</strain>
    </source>
</reference>
<dbReference type="Proteomes" id="UP001281410">
    <property type="component" value="Unassembled WGS sequence"/>
</dbReference>
<gene>
    <name evidence="1" type="ORF">Dsin_028825</name>
</gene>
<sequence>MSTRRAEKLRRAGLLRHAELLSKLNNYSELNRFEVDENKGAAPRDPLHVPVGPITRARAKRFKEALNGLIQNTWADVELLKSKISSHEDHGLVNVIKANDWAE</sequence>